<organism evidence="1 2">
    <name type="scientific">Marivirga atlantica</name>
    <dbReference type="NCBI Taxonomy" id="1548457"/>
    <lineage>
        <taxon>Bacteria</taxon>
        <taxon>Pseudomonadati</taxon>
        <taxon>Bacteroidota</taxon>
        <taxon>Cytophagia</taxon>
        <taxon>Cytophagales</taxon>
        <taxon>Marivirgaceae</taxon>
        <taxon>Marivirga</taxon>
    </lineage>
</organism>
<evidence type="ECO:0000313" key="2">
    <source>
        <dbReference type="Proteomes" id="UP000642920"/>
    </source>
</evidence>
<dbReference type="PROSITE" id="PS51257">
    <property type="entry name" value="PROKAR_LIPOPROTEIN"/>
    <property type="match status" value="1"/>
</dbReference>
<evidence type="ECO:0000313" key="1">
    <source>
        <dbReference type="EMBL" id="MBL0766021.1"/>
    </source>
</evidence>
<reference evidence="1" key="1">
    <citation type="submission" date="2021-01" db="EMBL/GenBank/DDBJ databases">
        <title>Marivirga sp. nov., isolated from intertidal surface sediments.</title>
        <authorList>
            <person name="Zhang M."/>
        </authorList>
    </citation>
    <scope>NUCLEOTIDE SEQUENCE</scope>
    <source>
        <strain evidence="1">SM1354</strain>
    </source>
</reference>
<keyword evidence="2" id="KW-1185">Reference proteome</keyword>
<protein>
    <recommendedName>
        <fullName evidence="3">DUF4440 domain-containing protein</fullName>
    </recommendedName>
</protein>
<dbReference type="RefSeq" id="WP_201921765.1">
    <property type="nucleotide sequence ID" value="NZ_JAERQG010000003.1"/>
</dbReference>
<dbReference type="AlphaFoldDB" id="A0A937AFY4"/>
<proteinExistence type="predicted"/>
<sequence length="153" mass="17829">MKKLSLIIWVLLVACTQQKSPSESEISTQTISLEEQQAFENMAQAYQNKYMMGSENLENILAGFDEDIQMWENGKIWSYNDLVKYGPHLPKKRVVETYNDQKLLSDDLGYDYVSMIYISSAGDSLRETASRIWKKSEEKWKIITMNNLINREN</sequence>
<name>A0A937AFY4_9BACT</name>
<dbReference type="EMBL" id="JAERQG010000003">
    <property type="protein sequence ID" value="MBL0766021.1"/>
    <property type="molecule type" value="Genomic_DNA"/>
</dbReference>
<comment type="caution">
    <text evidence="1">The sequence shown here is derived from an EMBL/GenBank/DDBJ whole genome shotgun (WGS) entry which is preliminary data.</text>
</comment>
<evidence type="ECO:0008006" key="3">
    <source>
        <dbReference type="Google" id="ProtNLM"/>
    </source>
</evidence>
<dbReference type="Proteomes" id="UP000642920">
    <property type="component" value="Unassembled WGS sequence"/>
</dbReference>
<accession>A0A937AFY4</accession>
<gene>
    <name evidence="1" type="ORF">JKP34_12215</name>
</gene>